<evidence type="ECO:0000256" key="1">
    <source>
        <dbReference type="ARBA" id="ARBA00007532"/>
    </source>
</evidence>
<keyword evidence="4 9" id="KW-0274">FAD</keyword>
<dbReference type="OrthoDB" id="9800167at2"/>
<dbReference type="SUPFAM" id="SSF55424">
    <property type="entry name" value="FAD/NAD-linked reductases, dimerisation (C-terminal) domain"/>
    <property type="match status" value="1"/>
</dbReference>
<dbReference type="AlphaFoldDB" id="A0A7Z0VLP9"/>
<dbReference type="PRINTS" id="PR00411">
    <property type="entry name" value="PNDRDTASEI"/>
</dbReference>
<dbReference type="InterPro" id="IPR004099">
    <property type="entry name" value="Pyr_nucl-diS_OxRdtase_dimer"/>
</dbReference>
<dbReference type="GO" id="GO:0034599">
    <property type="term" value="P:cellular response to oxidative stress"/>
    <property type="evidence" value="ECO:0007669"/>
    <property type="project" value="TreeGrafter"/>
</dbReference>
<dbReference type="InterPro" id="IPR012999">
    <property type="entry name" value="Pyr_OxRdtase_I_AS"/>
</dbReference>
<feature type="binding site" evidence="9">
    <location>
        <position position="304"/>
    </location>
    <ligand>
        <name>FAD</name>
        <dbReference type="ChEBI" id="CHEBI:57692"/>
    </ligand>
</feature>
<dbReference type="FunFam" id="3.50.50.60:FF:000235">
    <property type="entry name" value="Glutathione reductase"/>
    <property type="match status" value="1"/>
</dbReference>
<accession>A0A7Z0VLP9</accession>
<dbReference type="SUPFAM" id="SSF51905">
    <property type="entry name" value="FAD/NAD(P)-binding domain"/>
    <property type="match status" value="1"/>
</dbReference>
<dbReference type="InterPro" id="IPR001100">
    <property type="entry name" value="Pyr_nuc-diS_OxRdtase"/>
</dbReference>
<keyword evidence="9" id="KW-0547">Nucleotide-binding</keyword>
<dbReference type="PRINTS" id="PR00368">
    <property type="entry name" value="FADPNR"/>
</dbReference>
<sequence>MTKQYDLIAIGAGSGGLSVAERAAKYGAKCAVVEAKRIGGTCVNLGCVPKKVMWYGAGIAHTLHDAADYGFDIDVKGFSWETLKRQRDDYVGGINSWYHTYLKDSDIDEITGYARFADAHTLDVDGEQLSADHIVIASGSYPVVPSVPGAEYGITSDGFFALEALPQRVAVVGSGYIAVEIAGLLNAMGADVTMLLRGEQLLRPFDAMLRECLMEEMISAGINIVTSSRIGEVRKAANGKLDLICADTGQSIGRFDQLLWAIGRAPASSGLDLANAFVTTDEAGYIPTDAFQNTNVPNIYAVGDVTGRAQLTPVAIAAARRLADRLFGGMSERRLDYEVIPTVVFSHPPIATVGLTESEAREIHGDAVKIYQSRFTPMYHAFTRHQSKMAMKLVTVGAREKVIGCHVIGTGADEMLQGFAVAIRMGATKLDLDDTIAIHPTAAEELVTMR</sequence>
<dbReference type="Gene3D" id="3.30.390.30">
    <property type="match status" value="1"/>
</dbReference>
<comment type="similarity">
    <text evidence="1 11">Belongs to the class-I pyridine nucleotide-disulfide oxidoreductase family.</text>
</comment>
<feature type="active site" description="Proton acceptor" evidence="8">
    <location>
        <position position="439"/>
    </location>
</feature>
<evidence type="ECO:0000256" key="5">
    <source>
        <dbReference type="ARBA" id="ARBA00023002"/>
    </source>
</evidence>
<keyword evidence="6" id="KW-1015">Disulfide bond</keyword>
<evidence type="ECO:0000259" key="13">
    <source>
        <dbReference type="Pfam" id="PF07992"/>
    </source>
</evidence>
<dbReference type="NCBIfam" id="TIGR01421">
    <property type="entry name" value="gluta_reduc_1"/>
    <property type="match status" value="1"/>
</dbReference>
<dbReference type="NCBIfam" id="NF004776">
    <property type="entry name" value="PRK06116.1"/>
    <property type="match status" value="1"/>
</dbReference>
<dbReference type="FunFam" id="3.30.390.30:FF:000003">
    <property type="entry name" value="Glutathione reductase"/>
    <property type="match status" value="1"/>
</dbReference>
<keyword evidence="3 11" id="KW-0285">Flavoprotein</keyword>
<evidence type="ECO:0000256" key="11">
    <source>
        <dbReference type="RuleBase" id="RU003691"/>
    </source>
</evidence>
<comment type="caution">
    <text evidence="14">The sequence shown here is derived from an EMBL/GenBank/DDBJ whole genome shotgun (WGS) entry which is preliminary data.</text>
</comment>
<comment type="cofactor">
    <cofactor evidence="9">
        <name>FAD</name>
        <dbReference type="ChEBI" id="CHEBI:57692"/>
    </cofactor>
    <text evidence="9">Binds 1 FAD per subunit.</text>
</comment>
<dbReference type="GO" id="GO:0050661">
    <property type="term" value="F:NADP binding"/>
    <property type="evidence" value="ECO:0007669"/>
    <property type="project" value="InterPro"/>
</dbReference>
<evidence type="ECO:0000313" key="15">
    <source>
        <dbReference type="Proteomes" id="UP000094769"/>
    </source>
</evidence>
<dbReference type="GO" id="GO:0045454">
    <property type="term" value="P:cell redox homeostasis"/>
    <property type="evidence" value="ECO:0007669"/>
    <property type="project" value="InterPro"/>
</dbReference>
<keyword evidence="15" id="KW-1185">Reference proteome</keyword>
<dbReference type="InterPro" id="IPR006322">
    <property type="entry name" value="Glutathione_Rdtase_euk/bac"/>
</dbReference>
<dbReference type="PROSITE" id="PS00076">
    <property type="entry name" value="PYRIDINE_REDOX_1"/>
    <property type="match status" value="1"/>
</dbReference>
<dbReference type="GO" id="GO:0006749">
    <property type="term" value="P:glutathione metabolic process"/>
    <property type="evidence" value="ECO:0007669"/>
    <property type="project" value="InterPro"/>
</dbReference>
<keyword evidence="7 11" id="KW-0676">Redox-active center</keyword>
<reference evidence="14 15" key="1">
    <citation type="submission" date="2016-06" db="EMBL/GenBank/DDBJ databases">
        <title>Genome sequence of endosymbiont of Candidatus Endolucinida thiodiazotropha.</title>
        <authorList>
            <person name="Poehlein A."/>
            <person name="Koenig S."/>
            <person name="Heiden S.E."/>
            <person name="Thuermer A."/>
            <person name="Voget S."/>
            <person name="Daniel R."/>
            <person name="Markert S."/>
            <person name="Gros O."/>
            <person name="Schweder T."/>
        </authorList>
    </citation>
    <scope>NUCLEOTIDE SEQUENCE [LARGE SCALE GENOMIC DNA]</scope>
    <source>
        <strain evidence="14 15">COS</strain>
    </source>
</reference>
<evidence type="ECO:0000256" key="2">
    <source>
        <dbReference type="ARBA" id="ARBA00011738"/>
    </source>
</evidence>
<feature type="binding site" evidence="9">
    <location>
        <position position="51"/>
    </location>
    <ligand>
        <name>FAD</name>
        <dbReference type="ChEBI" id="CHEBI:57692"/>
    </ligand>
</feature>
<feature type="binding site" evidence="9">
    <location>
        <begin position="173"/>
        <end position="180"/>
    </location>
    <ligand>
        <name>NAD(+)</name>
        <dbReference type="ChEBI" id="CHEBI:57540"/>
    </ligand>
</feature>
<dbReference type="PIRSF" id="PIRSF000350">
    <property type="entry name" value="Mercury_reductase_MerA"/>
    <property type="match status" value="1"/>
</dbReference>
<evidence type="ECO:0000256" key="3">
    <source>
        <dbReference type="ARBA" id="ARBA00022630"/>
    </source>
</evidence>
<dbReference type="GO" id="GO:0004362">
    <property type="term" value="F:glutathione-disulfide reductase (NADPH) activity"/>
    <property type="evidence" value="ECO:0007669"/>
    <property type="project" value="InterPro"/>
</dbReference>
<dbReference type="Gene3D" id="3.50.50.60">
    <property type="entry name" value="FAD/NAD(P)-binding domain"/>
    <property type="match status" value="2"/>
</dbReference>
<dbReference type="EC" id="1.8.1.16" evidence="14"/>
<protein>
    <submittedName>
        <fullName evidence="14">Glutathione amide reductase</fullName>
        <ecNumber evidence="14">1.8.1.16</ecNumber>
    </submittedName>
</protein>
<evidence type="ECO:0000256" key="10">
    <source>
        <dbReference type="PIRSR" id="PIRSR000350-4"/>
    </source>
</evidence>
<feature type="domain" description="Pyridine nucleotide-disulphide oxidoreductase dimerisation" evidence="12">
    <location>
        <begin position="340"/>
        <end position="449"/>
    </location>
</feature>
<dbReference type="InterPro" id="IPR046952">
    <property type="entry name" value="GSHR/TRXR-like"/>
</dbReference>
<feature type="disulfide bond" description="Redox-active" evidence="10">
    <location>
        <begin position="42"/>
        <end position="47"/>
    </location>
</feature>
<feature type="binding site" evidence="9">
    <location>
        <position position="263"/>
    </location>
    <ligand>
        <name>NAD(+)</name>
        <dbReference type="ChEBI" id="CHEBI:57540"/>
    </ligand>
</feature>
<dbReference type="Proteomes" id="UP000094769">
    <property type="component" value="Unassembled WGS sequence"/>
</dbReference>
<evidence type="ECO:0000256" key="9">
    <source>
        <dbReference type="PIRSR" id="PIRSR000350-3"/>
    </source>
</evidence>
<evidence type="ECO:0000313" key="14">
    <source>
        <dbReference type="EMBL" id="ODJ87546.1"/>
    </source>
</evidence>
<dbReference type="GO" id="GO:0005829">
    <property type="term" value="C:cytosol"/>
    <property type="evidence" value="ECO:0007669"/>
    <property type="project" value="TreeGrafter"/>
</dbReference>
<comment type="subunit">
    <text evidence="2">Homodimer.</text>
</comment>
<gene>
    <name evidence="14" type="primary">garB</name>
    <name evidence="14" type="ORF">CODIS_22570</name>
</gene>
<dbReference type="Pfam" id="PF07992">
    <property type="entry name" value="Pyr_redox_2"/>
    <property type="match status" value="1"/>
</dbReference>
<keyword evidence="9" id="KW-0520">NAD</keyword>
<evidence type="ECO:0000256" key="4">
    <source>
        <dbReference type="ARBA" id="ARBA00022827"/>
    </source>
</evidence>
<evidence type="ECO:0000256" key="7">
    <source>
        <dbReference type="ARBA" id="ARBA00023284"/>
    </source>
</evidence>
<dbReference type="GO" id="GO:0050660">
    <property type="term" value="F:flavin adenine dinucleotide binding"/>
    <property type="evidence" value="ECO:0007669"/>
    <property type="project" value="InterPro"/>
</dbReference>
<keyword evidence="5 11" id="KW-0560">Oxidoreductase</keyword>
<dbReference type="InterPro" id="IPR036188">
    <property type="entry name" value="FAD/NAD-bd_sf"/>
</dbReference>
<evidence type="ECO:0000256" key="6">
    <source>
        <dbReference type="ARBA" id="ARBA00023157"/>
    </source>
</evidence>
<dbReference type="RefSeq" id="WP_069124847.1">
    <property type="nucleotide sequence ID" value="NZ_MARB01000011.1"/>
</dbReference>
<dbReference type="PANTHER" id="PTHR42737">
    <property type="entry name" value="GLUTATHIONE REDUCTASE"/>
    <property type="match status" value="1"/>
</dbReference>
<dbReference type="PANTHER" id="PTHR42737:SF2">
    <property type="entry name" value="GLUTATHIONE REDUCTASE"/>
    <property type="match status" value="1"/>
</dbReference>
<organism evidence="14 15">
    <name type="scientific">Candidatus Thiodiazotropha endolucinida</name>
    <dbReference type="NCBI Taxonomy" id="1655433"/>
    <lineage>
        <taxon>Bacteria</taxon>
        <taxon>Pseudomonadati</taxon>
        <taxon>Pseudomonadota</taxon>
        <taxon>Gammaproteobacteria</taxon>
        <taxon>Chromatiales</taxon>
        <taxon>Sedimenticolaceae</taxon>
        <taxon>Candidatus Thiodiazotropha</taxon>
    </lineage>
</organism>
<dbReference type="InterPro" id="IPR023753">
    <property type="entry name" value="FAD/NAD-binding_dom"/>
</dbReference>
<evidence type="ECO:0000256" key="8">
    <source>
        <dbReference type="PIRSR" id="PIRSR000350-2"/>
    </source>
</evidence>
<dbReference type="Pfam" id="PF02852">
    <property type="entry name" value="Pyr_redox_dim"/>
    <property type="match status" value="1"/>
</dbReference>
<feature type="domain" description="FAD/NAD(P)-binding" evidence="13">
    <location>
        <begin position="5"/>
        <end position="319"/>
    </location>
</feature>
<dbReference type="InterPro" id="IPR016156">
    <property type="entry name" value="FAD/NAD-linked_Rdtase_dimer_sf"/>
</dbReference>
<evidence type="ECO:0000259" key="12">
    <source>
        <dbReference type="Pfam" id="PF02852"/>
    </source>
</evidence>
<proteinExistence type="inferred from homology"/>
<name>A0A7Z0VLP9_9GAMM</name>
<dbReference type="EMBL" id="MARB01000011">
    <property type="protein sequence ID" value="ODJ87546.1"/>
    <property type="molecule type" value="Genomic_DNA"/>
</dbReference>